<dbReference type="GO" id="GO:0008614">
    <property type="term" value="P:pyridoxine metabolic process"/>
    <property type="evidence" value="ECO:0007669"/>
    <property type="project" value="TreeGrafter"/>
</dbReference>
<dbReference type="EC" id="3.5.1.2" evidence="6"/>
<gene>
    <name evidence="6" type="primary">pdxT</name>
    <name evidence="9" type="ORF">DPC56_07920</name>
</gene>
<comment type="pathway">
    <text evidence="6">Cofactor biosynthesis; pyridoxal 5'-phosphate biosynthesis.</text>
</comment>
<feature type="active site" description="Nucleophile" evidence="6 7">
    <location>
        <position position="82"/>
    </location>
</feature>
<dbReference type="GO" id="GO:0005829">
    <property type="term" value="C:cytosol"/>
    <property type="evidence" value="ECO:0007669"/>
    <property type="project" value="TreeGrafter"/>
</dbReference>
<comment type="catalytic activity">
    <reaction evidence="6">
        <text>aldehydo-D-ribose 5-phosphate + D-glyceraldehyde 3-phosphate + L-glutamine = pyridoxal 5'-phosphate + L-glutamate + phosphate + 3 H2O + H(+)</text>
        <dbReference type="Rhea" id="RHEA:31507"/>
        <dbReference type="ChEBI" id="CHEBI:15377"/>
        <dbReference type="ChEBI" id="CHEBI:15378"/>
        <dbReference type="ChEBI" id="CHEBI:29985"/>
        <dbReference type="ChEBI" id="CHEBI:43474"/>
        <dbReference type="ChEBI" id="CHEBI:58273"/>
        <dbReference type="ChEBI" id="CHEBI:58359"/>
        <dbReference type="ChEBI" id="CHEBI:59776"/>
        <dbReference type="ChEBI" id="CHEBI:597326"/>
        <dbReference type="EC" id="4.3.3.6"/>
    </reaction>
</comment>
<evidence type="ECO:0000313" key="10">
    <source>
        <dbReference type="Proteomes" id="UP000249782"/>
    </source>
</evidence>
<dbReference type="NCBIfam" id="TIGR03800">
    <property type="entry name" value="PLP_synth_Pdx2"/>
    <property type="match status" value="1"/>
</dbReference>
<feature type="binding site" evidence="6 8">
    <location>
        <begin position="53"/>
        <end position="55"/>
    </location>
    <ligand>
        <name>L-glutamine</name>
        <dbReference type="ChEBI" id="CHEBI:58359"/>
    </ligand>
</feature>
<feature type="binding site" evidence="6 8">
    <location>
        <begin position="134"/>
        <end position="135"/>
    </location>
    <ligand>
        <name>L-glutamine</name>
        <dbReference type="ChEBI" id="CHEBI:58359"/>
    </ligand>
</feature>
<dbReference type="CDD" id="cd01749">
    <property type="entry name" value="GATase1_PB"/>
    <property type="match status" value="1"/>
</dbReference>
<keyword evidence="2 6" id="KW-0663">Pyridoxal phosphate</keyword>
<comment type="function">
    <text evidence="6">Catalyzes the hydrolysis of glutamine to glutamate and ammonia as part of the biosynthesis of pyridoxal 5'-phosphate. The resulting ammonia molecule is channeled to the active site of PdxS.</text>
</comment>
<dbReference type="PANTHER" id="PTHR31559:SF0">
    <property type="entry name" value="PYRIDOXAL 5'-PHOSPHATE SYNTHASE SUBUNIT SNO1-RELATED"/>
    <property type="match status" value="1"/>
</dbReference>
<comment type="caution">
    <text evidence="9">The sequence shown here is derived from an EMBL/GenBank/DDBJ whole genome shotgun (WGS) entry which is preliminary data.</text>
</comment>
<dbReference type="FunFam" id="3.40.50.880:FF:000010">
    <property type="entry name" value="uncharacterized protein LOC100176842 isoform X2"/>
    <property type="match status" value="1"/>
</dbReference>
<reference evidence="9 10" key="1">
    <citation type="submission" date="2018-06" db="EMBL/GenBank/DDBJ databases">
        <title>Draft genome sequence of hyperthermophilic methanogen Methanothermobacter tenebrarum sp. MCM-B 1447.</title>
        <authorList>
            <person name="Pore S.D."/>
            <person name="Dagar S."/>
            <person name="Dhakephalkar P.K."/>
        </authorList>
    </citation>
    <scope>NUCLEOTIDE SEQUENCE [LARGE SCALE GENOMIC DNA]</scope>
    <source>
        <strain evidence="9 10">MCM B 1447</strain>
    </source>
</reference>
<sequence length="188" mass="21062">MIKIGILNLQGDVSEHFKMTKKAIKKLKIEAEAIKVKKKDEIRSCDALIISGGESTVIGKLMEKENIIETIKKEKIPIMGTCAGMILLAKETDHKQPLLGIIDMKVQRNAFGRQRESFEEKIKILGKEFNGIFIRAPAVTRTGPKVKILSKLNDKIIAVKQGKNIALAFHPELGNDTLLHEHFIKEVL</sequence>
<dbReference type="GO" id="GO:0006543">
    <property type="term" value="P:L-glutamine catabolic process"/>
    <property type="evidence" value="ECO:0007669"/>
    <property type="project" value="UniProtKB-UniRule"/>
</dbReference>
<evidence type="ECO:0000256" key="8">
    <source>
        <dbReference type="PIRSR" id="PIRSR005639-2"/>
    </source>
</evidence>
<keyword evidence="1 6" id="KW-0378">Hydrolase</keyword>
<evidence type="ECO:0000256" key="3">
    <source>
        <dbReference type="ARBA" id="ARBA00022962"/>
    </source>
</evidence>
<comment type="subunit">
    <text evidence="6">In the presence of PdxS, forms a dodecamer of heterodimers. Only shows activity in the heterodimer.</text>
</comment>
<comment type="similarity">
    <text evidence="6">Belongs to the glutaminase PdxT/SNO family.</text>
</comment>
<dbReference type="UniPathway" id="UPA00245"/>
<dbReference type="PANTHER" id="PTHR31559">
    <property type="entry name" value="PYRIDOXAL 5'-PHOSPHATE SYNTHASE SUBUNIT SNO"/>
    <property type="match status" value="1"/>
</dbReference>
<comment type="catalytic activity">
    <reaction evidence="5 6">
        <text>L-glutamine + H2O = L-glutamate + NH4(+)</text>
        <dbReference type="Rhea" id="RHEA:15889"/>
        <dbReference type="ChEBI" id="CHEBI:15377"/>
        <dbReference type="ChEBI" id="CHEBI:28938"/>
        <dbReference type="ChEBI" id="CHEBI:29985"/>
        <dbReference type="ChEBI" id="CHEBI:58359"/>
        <dbReference type="EC" id="3.5.1.2"/>
    </reaction>
</comment>
<feature type="active site" description="Charge relay system" evidence="6 7">
    <location>
        <position position="172"/>
    </location>
</feature>
<organism evidence="9 10">
    <name type="scientific">Methanothermobacter tenebrarum</name>
    <dbReference type="NCBI Taxonomy" id="680118"/>
    <lineage>
        <taxon>Archaea</taxon>
        <taxon>Methanobacteriati</taxon>
        <taxon>Methanobacteriota</taxon>
        <taxon>Methanomada group</taxon>
        <taxon>Methanobacteria</taxon>
        <taxon>Methanobacteriales</taxon>
        <taxon>Methanobacteriaceae</taxon>
        <taxon>Methanothermobacter</taxon>
    </lineage>
</organism>
<dbReference type="PROSITE" id="PS51273">
    <property type="entry name" value="GATASE_TYPE_1"/>
    <property type="match status" value="1"/>
</dbReference>
<dbReference type="InterPro" id="IPR002161">
    <property type="entry name" value="PdxT/SNO"/>
</dbReference>
<dbReference type="EMBL" id="QLOE01000015">
    <property type="protein sequence ID" value="RAO78473.1"/>
    <property type="molecule type" value="Genomic_DNA"/>
</dbReference>
<dbReference type="PROSITE" id="PS51130">
    <property type="entry name" value="PDXT_SNO_2"/>
    <property type="match status" value="1"/>
</dbReference>
<dbReference type="Proteomes" id="UP000249782">
    <property type="component" value="Unassembled WGS sequence"/>
</dbReference>
<feature type="binding site" evidence="6 8">
    <location>
        <position position="108"/>
    </location>
    <ligand>
        <name>L-glutamine</name>
        <dbReference type="ChEBI" id="CHEBI:58359"/>
    </ligand>
</feature>
<dbReference type="SUPFAM" id="SSF52317">
    <property type="entry name" value="Class I glutamine amidotransferase-like"/>
    <property type="match status" value="1"/>
</dbReference>
<dbReference type="Gene3D" id="3.40.50.880">
    <property type="match status" value="1"/>
</dbReference>
<name>A0A328PBK3_9EURY</name>
<evidence type="ECO:0000256" key="6">
    <source>
        <dbReference type="HAMAP-Rule" id="MF_01615"/>
    </source>
</evidence>
<dbReference type="HAMAP" id="MF_01615">
    <property type="entry name" value="PdxT"/>
    <property type="match status" value="1"/>
</dbReference>
<protein>
    <recommendedName>
        <fullName evidence="6">Pyridoxal 5'-phosphate synthase subunit PdxT</fullName>
        <ecNumber evidence="6">4.3.3.6</ecNumber>
    </recommendedName>
    <alternativeName>
        <fullName evidence="6">Pdx2</fullName>
    </alternativeName>
    <alternativeName>
        <fullName evidence="6">Pyridoxal 5'-phosphate synthase glutaminase subunit</fullName>
        <ecNumber evidence="6">3.5.1.2</ecNumber>
    </alternativeName>
</protein>
<dbReference type="Pfam" id="PF01174">
    <property type="entry name" value="SNO"/>
    <property type="match status" value="1"/>
</dbReference>
<dbReference type="GO" id="GO:0042823">
    <property type="term" value="P:pyridoxal phosphate biosynthetic process"/>
    <property type="evidence" value="ECO:0007669"/>
    <property type="project" value="UniProtKB-UniRule"/>
</dbReference>
<evidence type="ECO:0000313" key="9">
    <source>
        <dbReference type="EMBL" id="RAO78473.1"/>
    </source>
</evidence>
<dbReference type="AlphaFoldDB" id="A0A328PBK3"/>
<dbReference type="GO" id="GO:0004359">
    <property type="term" value="F:glutaminase activity"/>
    <property type="evidence" value="ECO:0007669"/>
    <property type="project" value="UniProtKB-UniRule"/>
</dbReference>
<dbReference type="PIRSF" id="PIRSF005639">
    <property type="entry name" value="Glut_amidoT_SNO"/>
    <property type="match status" value="1"/>
</dbReference>
<dbReference type="GO" id="GO:0036381">
    <property type="term" value="F:pyridoxal 5'-phosphate synthase (glutamine hydrolysing) activity"/>
    <property type="evidence" value="ECO:0007669"/>
    <property type="project" value="UniProtKB-UniRule"/>
</dbReference>
<evidence type="ECO:0000256" key="7">
    <source>
        <dbReference type="PIRSR" id="PIRSR005639-1"/>
    </source>
</evidence>
<accession>A0A328PBK3</accession>
<dbReference type="GO" id="GO:1903600">
    <property type="term" value="C:glutaminase complex"/>
    <property type="evidence" value="ECO:0007669"/>
    <property type="project" value="TreeGrafter"/>
</dbReference>
<keyword evidence="4 6" id="KW-0456">Lyase</keyword>
<dbReference type="InterPro" id="IPR029062">
    <property type="entry name" value="Class_I_gatase-like"/>
</dbReference>
<dbReference type="OrthoDB" id="26717at2157"/>
<dbReference type="EC" id="4.3.3.6" evidence="6"/>
<evidence type="ECO:0000256" key="4">
    <source>
        <dbReference type="ARBA" id="ARBA00023239"/>
    </source>
</evidence>
<proteinExistence type="inferred from homology"/>
<keyword evidence="3 6" id="KW-0315">Glutamine amidotransferase</keyword>
<evidence type="ECO:0000256" key="5">
    <source>
        <dbReference type="ARBA" id="ARBA00049534"/>
    </source>
</evidence>
<evidence type="ECO:0000256" key="2">
    <source>
        <dbReference type="ARBA" id="ARBA00022898"/>
    </source>
</evidence>
<keyword evidence="10" id="KW-1185">Reference proteome</keyword>
<feature type="active site" description="Charge relay system" evidence="6 7">
    <location>
        <position position="170"/>
    </location>
</feature>
<evidence type="ECO:0000256" key="1">
    <source>
        <dbReference type="ARBA" id="ARBA00022801"/>
    </source>
</evidence>